<evidence type="ECO:0000313" key="2">
    <source>
        <dbReference type="Proteomes" id="UP000183832"/>
    </source>
</evidence>
<keyword evidence="2" id="KW-1185">Reference proteome</keyword>
<protein>
    <submittedName>
        <fullName evidence="1">CLUMA_CG002315, isoform A</fullName>
    </submittedName>
</protein>
<dbReference type="Proteomes" id="UP000183832">
    <property type="component" value="Unassembled WGS sequence"/>
</dbReference>
<gene>
    <name evidence="1" type="ORF">CLUMA_CG002315</name>
</gene>
<name>A0A1J1HKE0_9DIPT</name>
<evidence type="ECO:0000313" key="1">
    <source>
        <dbReference type="EMBL" id="CRK88519.1"/>
    </source>
</evidence>
<proteinExistence type="predicted"/>
<accession>A0A1J1HKE0</accession>
<dbReference type="AlphaFoldDB" id="A0A1J1HKE0"/>
<dbReference type="EMBL" id="CVRI01000008">
    <property type="protein sequence ID" value="CRK88519.1"/>
    <property type="molecule type" value="Genomic_DNA"/>
</dbReference>
<sequence>MRWKILNYDIIRKVLMTSMMDNPINATTLTLGELLKLNVNEESYATKVCHKSYVNYHRQRTTSSLCHKLSIEQRAKIITSEPY</sequence>
<organism evidence="1 2">
    <name type="scientific">Clunio marinus</name>
    <dbReference type="NCBI Taxonomy" id="568069"/>
    <lineage>
        <taxon>Eukaryota</taxon>
        <taxon>Metazoa</taxon>
        <taxon>Ecdysozoa</taxon>
        <taxon>Arthropoda</taxon>
        <taxon>Hexapoda</taxon>
        <taxon>Insecta</taxon>
        <taxon>Pterygota</taxon>
        <taxon>Neoptera</taxon>
        <taxon>Endopterygota</taxon>
        <taxon>Diptera</taxon>
        <taxon>Nematocera</taxon>
        <taxon>Chironomoidea</taxon>
        <taxon>Chironomidae</taxon>
        <taxon>Clunio</taxon>
    </lineage>
</organism>
<reference evidence="1 2" key="1">
    <citation type="submission" date="2015-04" db="EMBL/GenBank/DDBJ databases">
        <authorList>
            <person name="Syromyatnikov M.Y."/>
            <person name="Popov V.N."/>
        </authorList>
    </citation>
    <scope>NUCLEOTIDE SEQUENCE [LARGE SCALE GENOMIC DNA]</scope>
</reference>